<organism evidence="5 6">
    <name type="scientific">Amblyomma americanum</name>
    <name type="common">Lone star tick</name>
    <dbReference type="NCBI Taxonomy" id="6943"/>
    <lineage>
        <taxon>Eukaryota</taxon>
        <taxon>Metazoa</taxon>
        <taxon>Ecdysozoa</taxon>
        <taxon>Arthropoda</taxon>
        <taxon>Chelicerata</taxon>
        <taxon>Arachnida</taxon>
        <taxon>Acari</taxon>
        <taxon>Parasitiformes</taxon>
        <taxon>Ixodida</taxon>
        <taxon>Ixodoidea</taxon>
        <taxon>Ixodidae</taxon>
        <taxon>Amblyomminae</taxon>
        <taxon>Amblyomma</taxon>
    </lineage>
</organism>
<evidence type="ECO:0000313" key="6">
    <source>
        <dbReference type="Proteomes" id="UP001321473"/>
    </source>
</evidence>
<evidence type="ECO:0000259" key="4">
    <source>
        <dbReference type="Pfam" id="PF01826"/>
    </source>
</evidence>
<keyword evidence="3" id="KW-0732">Signal</keyword>
<evidence type="ECO:0000256" key="1">
    <source>
        <dbReference type="ARBA" id="ARBA00022690"/>
    </source>
</evidence>
<accession>A0AAQ4FDB5</accession>
<keyword evidence="1" id="KW-0646">Protease inhibitor</keyword>
<reference evidence="5 6" key="1">
    <citation type="journal article" date="2023" name="Arcadia Sci">
        <title>De novo assembly of a long-read Amblyomma americanum tick genome.</title>
        <authorList>
            <person name="Chou S."/>
            <person name="Poskanzer K.E."/>
            <person name="Rollins M."/>
            <person name="Thuy-Boun P.S."/>
        </authorList>
    </citation>
    <scope>NUCLEOTIDE SEQUENCE [LARGE SCALE GENOMIC DNA]</scope>
    <source>
        <strain evidence="5">F_SG_1</strain>
        <tissue evidence="5">Salivary glands</tissue>
    </source>
</reference>
<dbReference type="InterPro" id="IPR036084">
    <property type="entry name" value="Ser_inhib-like_sf"/>
</dbReference>
<sequence>MKLSACGVISLVSIILVPAVVVAVSQCGENEEFQASVSRCDATCYNSGEPFSCDNIGRPGCVCHPGFVRQTEGGRCVTRQVCAQECGPNEEYRSCLSNCPRYCNATGPVLLCHQACVRAGCACKAGFLPHTTGCVPESQCVN</sequence>
<keyword evidence="2" id="KW-1015">Disulfide bond</keyword>
<dbReference type="InterPro" id="IPR051368">
    <property type="entry name" value="SerProtInhib-TIL_Domain"/>
</dbReference>
<keyword evidence="6" id="KW-1185">Reference proteome</keyword>
<evidence type="ECO:0000256" key="3">
    <source>
        <dbReference type="SAM" id="SignalP"/>
    </source>
</evidence>
<dbReference type="CDD" id="cd19941">
    <property type="entry name" value="TIL"/>
    <property type="match status" value="2"/>
</dbReference>
<evidence type="ECO:0000313" key="5">
    <source>
        <dbReference type="EMBL" id="KAK8784712.1"/>
    </source>
</evidence>
<dbReference type="Proteomes" id="UP001321473">
    <property type="component" value="Unassembled WGS sequence"/>
</dbReference>
<protein>
    <recommendedName>
        <fullName evidence="4">TIL domain-containing protein</fullName>
    </recommendedName>
</protein>
<dbReference type="PANTHER" id="PTHR23259">
    <property type="entry name" value="RIDDLE"/>
    <property type="match status" value="1"/>
</dbReference>
<comment type="caution">
    <text evidence="5">The sequence shown here is derived from an EMBL/GenBank/DDBJ whole genome shotgun (WGS) entry which is preliminary data.</text>
</comment>
<dbReference type="SUPFAM" id="SSF57567">
    <property type="entry name" value="Serine protease inhibitors"/>
    <property type="match status" value="2"/>
</dbReference>
<dbReference type="PANTHER" id="PTHR23259:SF70">
    <property type="entry name" value="ACCESSORY GLAND PROTEIN ACP62F-RELATED"/>
    <property type="match status" value="1"/>
</dbReference>
<feature type="signal peptide" evidence="3">
    <location>
        <begin position="1"/>
        <end position="23"/>
    </location>
</feature>
<feature type="chain" id="PRO_5043007222" description="TIL domain-containing protein" evidence="3">
    <location>
        <begin position="24"/>
        <end position="142"/>
    </location>
</feature>
<evidence type="ECO:0000256" key="2">
    <source>
        <dbReference type="ARBA" id="ARBA00023157"/>
    </source>
</evidence>
<feature type="domain" description="TIL" evidence="4">
    <location>
        <begin position="86"/>
        <end position="140"/>
    </location>
</feature>
<name>A0AAQ4FDB5_AMBAM</name>
<dbReference type="AlphaFoldDB" id="A0AAQ4FDB5"/>
<dbReference type="InterPro" id="IPR002919">
    <property type="entry name" value="TIL_dom"/>
</dbReference>
<proteinExistence type="predicted"/>
<gene>
    <name evidence="5" type="ORF">V5799_008920</name>
</gene>
<feature type="domain" description="TIL" evidence="4">
    <location>
        <begin position="27"/>
        <end position="82"/>
    </location>
</feature>
<dbReference type="Gene3D" id="2.10.25.10">
    <property type="entry name" value="Laminin"/>
    <property type="match status" value="2"/>
</dbReference>
<dbReference type="GO" id="GO:0030414">
    <property type="term" value="F:peptidase inhibitor activity"/>
    <property type="evidence" value="ECO:0007669"/>
    <property type="project" value="UniProtKB-KW"/>
</dbReference>
<dbReference type="Pfam" id="PF01826">
    <property type="entry name" value="TIL"/>
    <property type="match status" value="2"/>
</dbReference>
<dbReference type="EMBL" id="JARKHS020004328">
    <property type="protein sequence ID" value="KAK8784712.1"/>
    <property type="molecule type" value="Genomic_DNA"/>
</dbReference>